<feature type="chain" id="PRO_5035276875" description="Protein sleepless" evidence="4">
    <location>
        <begin position="31"/>
        <end position="345"/>
    </location>
</feature>
<feature type="compositionally biased region" description="Polar residues" evidence="3">
    <location>
        <begin position="88"/>
        <end position="97"/>
    </location>
</feature>
<dbReference type="Pfam" id="PF17064">
    <property type="entry name" value="QVR"/>
    <property type="match status" value="1"/>
</dbReference>
<dbReference type="EMBL" id="CAJVCH010527487">
    <property type="protein sequence ID" value="CAG7822798.1"/>
    <property type="molecule type" value="Genomic_DNA"/>
</dbReference>
<gene>
    <name evidence="5" type="ORF">AFUS01_LOCUS33050</name>
</gene>
<dbReference type="AlphaFoldDB" id="A0A8J2KZS4"/>
<evidence type="ECO:0008006" key="7">
    <source>
        <dbReference type="Google" id="ProtNLM"/>
    </source>
</evidence>
<dbReference type="GO" id="GO:0032222">
    <property type="term" value="P:regulation of synaptic transmission, cholinergic"/>
    <property type="evidence" value="ECO:0007669"/>
    <property type="project" value="InterPro"/>
</dbReference>
<protein>
    <recommendedName>
        <fullName evidence="7">Protein sleepless</fullName>
    </recommendedName>
</protein>
<keyword evidence="2" id="KW-0325">Glycoprotein</keyword>
<evidence type="ECO:0000256" key="4">
    <source>
        <dbReference type="SAM" id="SignalP"/>
    </source>
</evidence>
<feature type="signal peptide" evidence="4">
    <location>
        <begin position="1"/>
        <end position="30"/>
    </location>
</feature>
<feature type="compositionally biased region" description="Low complexity" evidence="3">
    <location>
        <begin position="63"/>
        <end position="73"/>
    </location>
</feature>
<evidence type="ECO:0000256" key="1">
    <source>
        <dbReference type="ARBA" id="ARBA00022729"/>
    </source>
</evidence>
<dbReference type="Proteomes" id="UP000708208">
    <property type="component" value="Unassembled WGS sequence"/>
</dbReference>
<dbReference type="InterPro" id="IPR031424">
    <property type="entry name" value="QVR-like"/>
</dbReference>
<keyword evidence="6" id="KW-1185">Reference proteome</keyword>
<evidence type="ECO:0000313" key="5">
    <source>
        <dbReference type="EMBL" id="CAG7822798.1"/>
    </source>
</evidence>
<keyword evidence="1 4" id="KW-0732">Signal</keyword>
<name>A0A8J2KZS4_9HEXA</name>
<evidence type="ECO:0000313" key="6">
    <source>
        <dbReference type="Proteomes" id="UP000708208"/>
    </source>
</evidence>
<sequence>MELLLHQPVTFLLFLFKSGVFLSLLQEGTSHANKTLQDSPESLSKFEESARMYLNNSKVQHLDIGSSSNNSGSDDTDDYLHSGLLESEPNSDSSGSTIPFHKLNRTSHRKYEHERFLSNISKAGINFKETLSDSKALSGVLQSVLGNNHSENLTQDRSNKSSHKIIKKSRVGILGQNRRRKRQVELPLSTNDRKSDWGPTCGAGNADEKITETPVMCYQCRSLSKAEDPGSCDPDQWKYLRKSEKYSLRIRCPENRGHYCVKSVGDKGGGERKTVRGCMGAGPLATKDGKHIALREGCISYIDGDYWTKTCFCKEDLCNGASDHSRESDGSLISAIIVCWAFFIL</sequence>
<accession>A0A8J2KZS4</accession>
<comment type="caution">
    <text evidence="5">The sequence shown here is derived from an EMBL/GenBank/DDBJ whole genome shotgun (WGS) entry which is preliminary data.</text>
</comment>
<evidence type="ECO:0000256" key="3">
    <source>
        <dbReference type="SAM" id="MobiDB-lite"/>
    </source>
</evidence>
<dbReference type="GO" id="GO:0030431">
    <property type="term" value="P:sleep"/>
    <property type="evidence" value="ECO:0007669"/>
    <property type="project" value="InterPro"/>
</dbReference>
<evidence type="ECO:0000256" key="2">
    <source>
        <dbReference type="ARBA" id="ARBA00023180"/>
    </source>
</evidence>
<proteinExistence type="predicted"/>
<organism evidence="5 6">
    <name type="scientific">Allacma fusca</name>
    <dbReference type="NCBI Taxonomy" id="39272"/>
    <lineage>
        <taxon>Eukaryota</taxon>
        <taxon>Metazoa</taxon>
        <taxon>Ecdysozoa</taxon>
        <taxon>Arthropoda</taxon>
        <taxon>Hexapoda</taxon>
        <taxon>Collembola</taxon>
        <taxon>Symphypleona</taxon>
        <taxon>Sminthuridae</taxon>
        <taxon>Allacma</taxon>
    </lineage>
</organism>
<reference evidence="5" key="1">
    <citation type="submission" date="2021-06" db="EMBL/GenBank/DDBJ databases">
        <authorList>
            <person name="Hodson N. C."/>
            <person name="Mongue J. A."/>
            <person name="Jaron S. K."/>
        </authorList>
    </citation>
    <scope>NUCLEOTIDE SEQUENCE</scope>
</reference>
<feature type="region of interest" description="Disordered" evidence="3">
    <location>
        <begin position="63"/>
        <end position="101"/>
    </location>
</feature>